<evidence type="ECO:0000313" key="5">
    <source>
        <dbReference type="Proteomes" id="UP000532273"/>
    </source>
</evidence>
<sequence length="90" mass="10286">MKTNVEIGLKPKSPFSTNLKWFRENERISQAALAEKIGSNQKNIAAYESGRAYAPYDILIKMADTFGIKVDELIRDFNSKKSIRDFNPMN</sequence>
<keyword evidence="1" id="KW-0238">DNA-binding</keyword>
<reference evidence="6" key="2">
    <citation type="journal article" date="2019" name="Int. J. Syst. Evol. Microbiol.">
        <title>The Global Catalogue of Microorganisms (GCM) 10K type strain sequencing project: providing services to taxonomists for standard genome sequencing and annotation.</title>
        <authorList>
            <consortium name="The Broad Institute Genomics Platform"/>
            <consortium name="The Broad Institute Genome Sequencing Center for Infectious Disease"/>
            <person name="Wu L."/>
            <person name="Ma J."/>
        </authorList>
    </citation>
    <scope>NUCLEOTIDE SEQUENCE [LARGE SCALE GENOMIC DNA]</scope>
    <source>
        <strain evidence="6">CGMCC 1.15287</strain>
    </source>
</reference>
<organism evidence="4 5">
    <name type="scientific">Pedobacter zeae</name>
    <dbReference type="NCBI Taxonomy" id="1737356"/>
    <lineage>
        <taxon>Bacteria</taxon>
        <taxon>Pseudomonadati</taxon>
        <taxon>Bacteroidota</taxon>
        <taxon>Sphingobacteriia</taxon>
        <taxon>Sphingobacteriales</taxon>
        <taxon>Sphingobacteriaceae</taxon>
        <taxon>Pedobacter</taxon>
    </lineage>
</organism>
<dbReference type="RefSeq" id="WP_183762175.1">
    <property type="nucleotide sequence ID" value="NZ_BMHZ01000001.1"/>
</dbReference>
<dbReference type="GO" id="GO:0003677">
    <property type="term" value="F:DNA binding"/>
    <property type="evidence" value="ECO:0007669"/>
    <property type="project" value="UniProtKB-KW"/>
</dbReference>
<reference evidence="3" key="4">
    <citation type="submission" date="2024-05" db="EMBL/GenBank/DDBJ databases">
        <authorList>
            <person name="Sun Q."/>
            <person name="Zhou Y."/>
        </authorList>
    </citation>
    <scope>NUCLEOTIDE SEQUENCE</scope>
    <source>
        <strain evidence="3">CGMCC 1.15287</strain>
    </source>
</reference>
<evidence type="ECO:0000313" key="3">
    <source>
        <dbReference type="EMBL" id="GGG97525.1"/>
    </source>
</evidence>
<evidence type="ECO:0000313" key="4">
    <source>
        <dbReference type="EMBL" id="MBB4107716.1"/>
    </source>
</evidence>
<dbReference type="SMART" id="SM00530">
    <property type="entry name" value="HTH_XRE"/>
    <property type="match status" value="1"/>
</dbReference>
<dbReference type="PANTHER" id="PTHR46558:SF15">
    <property type="entry name" value="HELIX-TURN-HELIX DOMAIN PROTEIN"/>
    <property type="match status" value="1"/>
</dbReference>
<evidence type="ECO:0000313" key="6">
    <source>
        <dbReference type="Proteomes" id="UP000642938"/>
    </source>
</evidence>
<reference evidence="3" key="1">
    <citation type="journal article" date="2014" name="Int. J. Syst. Evol. Microbiol.">
        <title>Complete genome of a new Firmicutes species belonging to the dominant human colonic microbiota ('Ruminococcus bicirculans') reveals two chromosomes and a selective capacity to utilize plant glucans.</title>
        <authorList>
            <consortium name="NISC Comparative Sequencing Program"/>
            <person name="Wegmann U."/>
            <person name="Louis P."/>
            <person name="Goesmann A."/>
            <person name="Henrissat B."/>
            <person name="Duncan S.H."/>
            <person name="Flint H.J."/>
        </authorList>
    </citation>
    <scope>NUCLEOTIDE SEQUENCE</scope>
    <source>
        <strain evidence="3">CGMCC 1.15287</strain>
    </source>
</reference>
<proteinExistence type="predicted"/>
<evidence type="ECO:0000259" key="2">
    <source>
        <dbReference type="PROSITE" id="PS50943"/>
    </source>
</evidence>
<dbReference type="EMBL" id="JACIEF010000002">
    <property type="protein sequence ID" value="MBB4107716.1"/>
    <property type="molecule type" value="Genomic_DNA"/>
</dbReference>
<dbReference type="Proteomes" id="UP000532273">
    <property type="component" value="Unassembled WGS sequence"/>
</dbReference>
<dbReference type="AlphaFoldDB" id="A0A7W6KBB2"/>
<gene>
    <name evidence="3" type="ORF">GCM10007422_09360</name>
    <name evidence="4" type="ORF">GGQ60_001697</name>
</gene>
<dbReference type="Proteomes" id="UP000642938">
    <property type="component" value="Unassembled WGS sequence"/>
</dbReference>
<dbReference type="PROSITE" id="PS50943">
    <property type="entry name" value="HTH_CROC1"/>
    <property type="match status" value="1"/>
</dbReference>
<comment type="caution">
    <text evidence="4">The sequence shown here is derived from an EMBL/GenBank/DDBJ whole genome shotgun (WGS) entry which is preliminary data.</text>
</comment>
<protein>
    <submittedName>
        <fullName evidence="4">Transcriptional regulator with XRE-family HTH domain</fullName>
    </submittedName>
</protein>
<name>A0A7W6KBB2_9SPHI</name>
<dbReference type="SUPFAM" id="SSF47413">
    <property type="entry name" value="lambda repressor-like DNA-binding domains"/>
    <property type="match status" value="1"/>
</dbReference>
<dbReference type="Pfam" id="PF01381">
    <property type="entry name" value="HTH_3"/>
    <property type="match status" value="1"/>
</dbReference>
<keyword evidence="6" id="KW-1185">Reference proteome</keyword>
<dbReference type="PANTHER" id="PTHR46558">
    <property type="entry name" value="TRACRIPTIONAL REGULATORY PROTEIN-RELATED-RELATED"/>
    <property type="match status" value="1"/>
</dbReference>
<reference evidence="4 5" key="3">
    <citation type="submission" date="2020-08" db="EMBL/GenBank/DDBJ databases">
        <title>Genomic Encyclopedia of Type Strains, Phase IV (KMG-IV): sequencing the most valuable type-strain genomes for metagenomic binning, comparative biology and taxonomic classification.</title>
        <authorList>
            <person name="Goeker M."/>
        </authorList>
    </citation>
    <scope>NUCLEOTIDE SEQUENCE [LARGE SCALE GENOMIC DNA]</scope>
    <source>
        <strain evidence="4 5">DSM 100774</strain>
    </source>
</reference>
<feature type="domain" description="HTH cro/C1-type" evidence="2">
    <location>
        <begin position="19"/>
        <end position="73"/>
    </location>
</feature>
<evidence type="ECO:0000256" key="1">
    <source>
        <dbReference type="ARBA" id="ARBA00023125"/>
    </source>
</evidence>
<dbReference type="Gene3D" id="1.10.260.40">
    <property type="entry name" value="lambda repressor-like DNA-binding domains"/>
    <property type="match status" value="1"/>
</dbReference>
<accession>A0A7W6KBB2</accession>
<dbReference type="InterPro" id="IPR001387">
    <property type="entry name" value="Cro/C1-type_HTH"/>
</dbReference>
<dbReference type="InterPro" id="IPR010982">
    <property type="entry name" value="Lambda_DNA-bd_dom_sf"/>
</dbReference>
<dbReference type="CDD" id="cd00093">
    <property type="entry name" value="HTH_XRE"/>
    <property type="match status" value="1"/>
</dbReference>
<dbReference type="EMBL" id="BMHZ01000001">
    <property type="protein sequence ID" value="GGG97525.1"/>
    <property type="molecule type" value="Genomic_DNA"/>
</dbReference>